<evidence type="ECO:0000313" key="1">
    <source>
        <dbReference type="EMBL" id="GFD54355.1"/>
    </source>
</evidence>
<dbReference type="EMBL" id="BKCJ011804930">
    <property type="protein sequence ID" value="GFD54355.1"/>
    <property type="molecule type" value="Genomic_DNA"/>
</dbReference>
<dbReference type="AlphaFoldDB" id="A0A699X3J4"/>
<accession>A0A699X3J4</accession>
<proteinExistence type="predicted"/>
<sequence>FGPSDQKRQRLRLRERDPEMMHLITMANGFLFTPWGYRNSVDGMAGIAQYQLDDLSLPPKILQFEQFIRHYQVDPAEGILLVVFLNDE</sequence>
<reference evidence="1" key="1">
    <citation type="journal article" date="2019" name="Sci. Rep.">
        <title>Draft genome of Tanacetum cinerariifolium, the natural source of mosquito coil.</title>
        <authorList>
            <person name="Yamashiro T."/>
            <person name="Shiraishi A."/>
            <person name="Satake H."/>
            <person name="Nakayama K."/>
        </authorList>
    </citation>
    <scope>NUCLEOTIDE SEQUENCE</scope>
</reference>
<gene>
    <name evidence="1" type="ORF">Tci_926324</name>
</gene>
<feature type="non-terminal residue" evidence="1">
    <location>
        <position position="1"/>
    </location>
</feature>
<name>A0A699X3J4_TANCI</name>
<protein>
    <submittedName>
        <fullName evidence="1">Uncharacterized protein</fullName>
    </submittedName>
</protein>
<organism evidence="1">
    <name type="scientific">Tanacetum cinerariifolium</name>
    <name type="common">Dalmatian daisy</name>
    <name type="synonym">Chrysanthemum cinerariifolium</name>
    <dbReference type="NCBI Taxonomy" id="118510"/>
    <lineage>
        <taxon>Eukaryota</taxon>
        <taxon>Viridiplantae</taxon>
        <taxon>Streptophyta</taxon>
        <taxon>Embryophyta</taxon>
        <taxon>Tracheophyta</taxon>
        <taxon>Spermatophyta</taxon>
        <taxon>Magnoliopsida</taxon>
        <taxon>eudicotyledons</taxon>
        <taxon>Gunneridae</taxon>
        <taxon>Pentapetalae</taxon>
        <taxon>asterids</taxon>
        <taxon>campanulids</taxon>
        <taxon>Asterales</taxon>
        <taxon>Asteraceae</taxon>
        <taxon>Asteroideae</taxon>
        <taxon>Anthemideae</taxon>
        <taxon>Anthemidinae</taxon>
        <taxon>Tanacetum</taxon>
    </lineage>
</organism>
<comment type="caution">
    <text evidence="1">The sequence shown here is derived from an EMBL/GenBank/DDBJ whole genome shotgun (WGS) entry which is preliminary data.</text>
</comment>